<keyword evidence="2" id="KW-1185">Reference proteome</keyword>
<evidence type="ECO:0000313" key="1">
    <source>
        <dbReference type="EMBL" id="CAK7349280.1"/>
    </source>
</evidence>
<name>A0AAV1SFK8_9ROSI</name>
<dbReference type="AlphaFoldDB" id="A0AAV1SFK8"/>
<dbReference type="EMBL" id="CAWUPB010001173">
    <property type="protein sequence ID" value="CAK7349280.1"/>
    <property type="molecule type" value="Genomic_DNA"/>
</dbReference>
<dbReference type="Proteomes" id="UP001314170">
    <property type="component" value="Unassembled WGS sequence"/>
</dbReference>
<protein>
    <submittedName>
        <fullName evidence="1">Uncharacterized protein</fullName>
    </submittedName>
</protein>
<organism evidence="1 2">
    <name type="scientific">Dovyalis caffra</name>
    <dbReference type="NCBI Taxonomy" id="77055"/>
    <lineage>
        <taxon>Eukaryota</taxon>
        <taxon>Viridiplantae</taxon>
        <taxon>Streptophyta</taxon>
        <taxon>Embryophyta</taxon>
        <taxon>Tracheophyta</taxon>
        <taxon>Spermatophyta</taxon>
        <taxon>Magnoliopsida</taxon>
        <taxon>eudicotyledons</taxon>
        <taxon>Gunneridae</taxon>
        <taxon>Pentapetalae</taxon>
        <taxon>rosids</taxon>
        <taxon>fabids</taxon>
        <taxon>Malpighiales</taxon>
        <taxon>Salicaceae</taxon>
        <taxon>Flacourtieae</taxon>
        <taxon>Dovyalis</taxon>
    </lineage>
</organism>
<sequence>MELRSCSHLHFIKTAEGGKMLNVFHGKPALKFKDLRDIYEIGEAGSHHLLPVVRPKLELEDLPIECDRAKAESPCMLAGATIKSKSKSLESNCSSVGDGGKSEIDDVDFSTMTLKQIKERCKAKKREPSQNVGLIGQTAETCSPPMQEPSYSQFELEEFEAMEPLSNWKSRILKSKKMKRKCRLESSLSSSSESASSIVKSEEIPSDQVIFQSSGIVPAPINIKVEVQEPISFEAISLLSSVSPSSEIKEEDSVVDSHAGVDPAGVVSLITDDSSSTYHDSQSKEPERVEHDFETHKLTFFCNELQCCVVNEESYEPEEHVDPKSMPDARASGGEIIMVDVAELTTDHNSGLSSTELKKESSAVDPHHQHCGDGSIEVAFPSKQHKSGTGNDFQNFPGMHELLEPNSDSQVQVPDISMVNISQSTELSNRHGLHLSEGGAKDDRPHVEATVISSPVSDFSSFRDSNSCSSQDDCLASATAEEKKSPLSACTDAARKFSAVPCIDEPLTLADIQGCHHSKLHLPERLLSTRKAISPTSQKKLCKAMEFSDLDDEEYYKYTRKLCYTNFNENKIGRLGRSNQNQRVDLTISPERIIRKPKNDRNGFHRKGILKVPHPSRTVPRFGTGCSSVQSCSESAISFSQQRMRDIEYITTKLTKELNSMKDIVQETWNSEVYPATPLKYSADEVKIAVQNATRVEESARRWLSIMARDCNRFCKIMKLTDKASATSGKLVHKEKRKIVFADEAGGKLCDVKTFEYDTAFVTGSSSDKSVNFDQ</sequence>
<dbReference type="PANTHER" id="PTHR34461">
    <property type="entry name" value="EXPRESSED PROTEIN"/>
    <property type="match status" value="1"/>
</dbReference>
<proteinExistence type="predicted"/>
<accession>A0AAV1SFK8</accession>
<reference evidence="1 2" key="1">
    <citation type="submission" date="2024-01" db="EMBL/GenBank/DDBJ databases">
        <authorList>
            <person name="Waweru B."/>
        </authorList>
    </citation>
    <scope>NUCLEOTIDE SEQUENCE [LARGE SCALE GENOMIC DNA]</scope>
</reference>
<gene>
    <name evidence="1" type="ORF">DCAF_LOCUS21993</name>
</gene>
<dbReference type="PANTHER" id="PTHR34461:SF2">
    <property type="entry name" value="EXPRESSED PROTEIN"/>
    <property type="match status" value="1"/>
</dbReference>
<comment type="caution">
    <text evidence="1">The sequence shown here is derived from an EMBL/GenBank/DDBJ whole genome shotgun (WGS) entry which is preliminary data.</text>
</comment>
<evidence type="ECO:0000313" key="2">
    <source>
        <dbReference type="Proteomes" id="UP001314170"/>
    </source>
</evidence>